<accession>A0ABQ4KH50</accession>
<dbReference type="EMBL" id="BORB01000011">
    <property type="protein sequence ID" value="GIN57293.1"/>
    <property type="molecule type" value="Genomic_DNA"/>
</dbReference>
<organism evidence="1 2">
    <name type="scientific">Lederbergia ruris</name>
    <dbReference type="NCBI Taxonomy" id="217495"/>
    <lineage>
        <taxon>Bacteria</taxon>
        <taxon>Bacillati</taxon>
        <taxon>Bacillota</taxon>
        <taxon>Bacilli</taxon>
        <taxon>Bacillales</taxon>
        <taxon>Bacillaceae</taxon>
        <taxon>Lederbergia</taxon>
    </lineage>
</organism>
<comment type="caution">
    <text evidence="1">The sequence shown here is derived from an EMBL/GenBank/DDBJ whole genome shotgun (WGS) entry which is preliminary data.</text>
</comment>
<evidence type="ECO:0000313" key="2">
    <source>
        <dbReference type="Proteomes" id="UP000679950"/>
    </source>
</evidence>
<reference evidence="1 2" key="1">
    <citation type="submission" date="2021-03" db="EMBL/GenBank/DDBJ databases">
        <title>Antimicrobial resistance genes in bacteria isolated from Japanese honey, and their potential for conferring macrolide and lincosamide resistance in the American foulbrood pathogen Paenibacillus larvae.</title>
        <authorList>
            <person name="Okamoto M."/>
            <person name="Kumagai M."/>
            <person name="Kanamori H."/>
            <person name="Takamatsu D."/>
        </authorList>
    </citation>
    <scope>NUCLEOTIDE SEQUENCE [LARGE SCALE GENOMIC DNA]</scope>
    <source>
        <strain evidence="1 2">J8TS2</strain>
    </source>
</reference>
<gene>
    <name evidence="1" type="ORF">J8TS2_16120</name>
</gene>
<dbReference type="Proteomes" id="UP000679950">
    <property type="component" value="Unassembled WGS sequence"/>
</dbReference>
<dbReference type="InterPro" id="IPR036188">
    <property type="entry name" value="FAD/NAD-bd_sf"/>
</dbReference>
<name>A0ABQ4KH50_9BACI</name>
<dbReference type="Gene3D" id="3.50.50.60">
    <property type="entry name" value="FAD/NAD(P)-binding domain"/>
    <property type="match status" value="1"/>
</dbReference>
<dbReference type="SUPFAM" id="SSF51905">
    <property type="entry name" value="FAD/NAD(P)-binding domain"/>
    <property type="match status" value="1"/>
</dbReference>
<proteinExistence type="predicted"/>
<keyword evidence="2" id="KW-1185">Reference proteome</keyword>
<protein>
    <submittedName>
        <fullName evidence="1">Uncharacterized protein</fullName>
    </submittedName>
</protein>
<sequence length="64" mass="7258">MNTLMIWLRKERRLYQNIILNSNSVKANENGYIVTKPGTTETNIPEVFACGESPGYICRGLILI</sequence>
<evidence type="ECO:0000313" key="1">
    <source>
        <dbReference type="EMBL" id="GIN57293.1"/>
    </source>
</evidence>